<dbReference type="SMART" id="SM00065">
    <property type="entry name" value="GAF"/>
    <property type="match status" value="1"/>
</dbReference>
<accession>A0A1K0FTY0</accession>
<feature type="domain" description="EAL" evidence="1">
    <location>
        <begin position="155"/>
        <end position="395"/>
    </location>
</feature>
<dbReference type="Proteomes" id="UP000182486">
    <property type="component" value="Unassembled WGS sequence"/>
</dbReference>
<dbReference type="Gene3D" id="3.20.20.450">
    <property type="entry name" value="EAL domain"/>
    <property type="match status" value="1"/>
</dbReference>
<dbReference type="Gene3D" id="3.30.450.40">
    <property type="match status" value="1"/>
</dbReference>
<evidence type="ECO:0000313" key="2">
    <source>
        <dbReference type="EMBL" id="OJF16249.1"/>
    </source>
</evidence>
<evidence type="ECO:0000313" key="3">
    <source>
        <dbReference type="Proteomes" id="UP000182486"/>
    </source>
</evidence>
<dbReference type="CDD" id="cd01948">
    <property type="entry name" value="EAL"/>
    <property type="match status" value="1"/>
</dbReference>
<dbReference type="SUPFAM" id="SSF55781">
    <property type="entry name" value="GAF domain-like"/>
    <property type="match status" value="1"/>
</dbReference>
<dbReference type="EMBL" id="MEIA01000002">
    <property type="protein sequence ID" value="OJF16249.1"/>
    <property type="molecule type" value="Genomic_DNA"/>
</dbReference>
<dbReference type="SUPFAM" id="SSF141868">
    <property type="entry name" value="EAL domain-like"/>
    <property type="match status" value="1"/>
</dbReference>
<dbReference type="SMART" id="SM00052">
    <property type="entry name" value="EAL"/>
    <property type="match status" value="1"/>
</dbReference>
<proteinExistence type="predicted"/>
<organism evidence="2 3">
    <name type="scientific">Couchioplanes caeruleus subsp. caeruleus</name>
    <dbReference type="NCBI Taxonomy" id="56427"/>
    <lineage>
        <taxon>Bacteria</taxon>
        <taxon>Bacillati</taxon>
        <taxon>Actinomycetota</taxon>
        <taxon>Actinomycetes</taxon>
        <taxon>Micromonosporales</taxon>
        <taxon>Micromonosporaceae</taxon>
        <taxon>Couchioplanes</taxon>
    </lineage>
</organism>
<keyword evidence="3" id="KW-1185">Reference proteome</keyword>
<dbReference type="InterPro" id="IPR001633">
    <property type="entry name" value="EAL_dom"/>
</dbReference>
<dbReference type="PANTHER" id="PTHR33121:SF70">
    <property type="entry name" value="SIGNALING PROTEIN YKOW"/>
    <property type="match status" value="1"/>
</dbReference>
<dbReference type="PROSITE" id="PS50883">
    <property type="entry name" value="EAL"/>
    <property type="match status" value="1"/>
</dbReference>
<comment type="caution">
    <text evidence="2">The sequence shown here is derived from an EMBL/GenBank/DDBJ whole genome shotgun (WGS) entry which is preliminary data.</text>
</comment>
<dbReference type="Pfam" id="PF13185">
    <property type="entry name" value="GAF_2"/>
    <property type="match status" value="1"/>
</dbReference>
<dbReference type="InterPro" id="IPR029016">
    <property type="entry name" value="GAF-like_dom_sf"/>
</dbReference>
<dbReference type="GO" id="GO:0071111">
    <property type="term" value="F:cyclic-guanylate-specific phosphodiesterase activity"/>
    <property type="evidence" value="ECO:0007669"/>
    <property type="project" value="InterPro"/>
</dbReference>
<dbReference type="InterPro" id="IPR003018">
    <property type="entry name" value="GAF"/>
</dbReference>
<dbReference type="Pfam" id="PF00563">
    <property type="entry name" value="EAL"/>
    <property type="match status" value="1"/>
</dbReference>
<dbReference type="InterPro" id="IPR050706">
    <property type="entry name" value="Cyclic-di-GMP_PDE-like"/>
</dbReference>
<protein>
    <submittedName>
        <fullName evidence="2">Diguanylate phosphodiesterase</fullName>
    </submittedName>
</protein>
<dbReference type="InterPro" id="IPR035919">
    <property type="entry name" value="EAL_sf"/>
</dbReference>
<dbReference type="RefSeq" id="WP_071802677.1">
    <property type="nucleotide sequence ID" value="NZ_MEIA01000002.1"/>
</dbReference>
<reference evidence="2 3" key="1">
    <citation type="submission" date="2016-09" db="EMBL/GenBank/DDBJ databases">
        <title>Couchioplanes caeruleus draft genome sequence.</title>
        <authorList>
            <person name="Sheehan J."/>
            <person name="Caffrey P."/>
        </authorList>
    </citation>
    <scope>NUCLEOTIDE SEQUENCE [LARGE SCALE GENOMIC DNA]</scope>
    <source>
        <strain evidence="2 3">DSM 43634</strain>
    </source>
</reference>
<dbReference type="PANTHER" id="PTHR33121">
    <property type="entry name" value="CYCLIC DI-GMP PHOSPHODIESTERASE PDEF"/>
    <property type="match status" value="1"/>
</dbReference>
<evidence type="ECO:0000259" key="1">
    <source>
        <dbReference type="PROSITE" id="PS50883"/>
    </source>
</evidence>
<name>A0A1K0FTY0_9ACTN</name>
<gene>
    <name evidence="2" type="ORF">BG844_00450</name>
</gene>
<dbReference type="AlphaFoldDB" id="A0A1K0FTY0"/>
<sequence>MLSQRTEATQQLTDLLRTARQSLGLGCAFLTRLDGTHQTLELVDSTNPDSLRAGMSNPRENSFCQAILDGRLPPVMADVTAYPEAMKLPGAQIPWMRSFVSVPVVLSDGTVYGTFCAAGFSTDPELAPRDRALMDVLSHAASVIIEPGLREAARHAEIAARLGPVLDAGGPVVLLQPIVDLKSRVRVGAEALSRFPRAWDMPPDRCFADAHAIGEGHRLELLALRRAAAHLDRVPHYVTMNVSPATLMTRACTRLLDRFPLDRVVLELSEHEQVEDYEALKAVLAPLRARGMRLAIDDVGAGFSSLRHIVLTAPDVIKLDRSIVTGIGADPVLSVVTHSLVDLARATGAIVVAEGVETEADATALIAVGVDLGQGWLFGRAISPEELRDDYAVAVAS</sequence>